<organism evidence="1 2">
    <name type="scientific">Pseudomonas frederiksbergensis</name>
    <dbReference type="NCBI Taxonomy" id="104087"/>
    <lineage>
        <taxon>Bacteria</taxon>
        <taxon>Pseudomonadati</taxon>
        <taxon>Pseudomonadota</taxon>
        <taxon>Gammaproteobacteria</taxon>
        <taxon>Pseudomonadales</taxon>
        <taxon>Pseudomonadaceae</taxon>
        <taxon>Pseudomonas</taxon>
    </lineage>
</organism>
<dbReference type="OrthoDB" id="6352550at2"/>
<reference evidence="2" key="1">
    <citation type="submission" date="2016-10" db="EMBL/GenBank/DDBJ databases">
        <title>Pseudomonas frederiksbergensis ERGS4:02 complete genome.</title>
        <authorList>
            <person name="Kumar R."/>
            <person name="Acharya V."/>
            <person name="Singh D."/>
        </authorList>
    </citation>
    <scope>NUCLEOTIDE SEQUENCE [LARGE SCALE GENOMIC DNA]</scope>
    <source>
        <strain evidence="2">ERGS4:02</strain>
    </source>
</reference>
<evidence type="ECO:0000313" key="2">
    <source>
        <dbReference type="Proteomes" id="UP000182567"/>
    </source>
</evidence>
<gene>
    <name evidence="1" type="ORF">BLL42_15965</name>
</gene>
<sequence>MNPNRYDLWDINSAAGKLIGQAQTVSARHLAFGITRVQFNQEVAYFAKRIADDVARGHKTPEQGIKAILQEQRDLLNQSQALARNSQGAITEAVKRIPASRLTQPVMQPTPERLLRFVHAQNLIALNPNTPGTTKAAPPPSPVDDLKFFPRERWPAEVPPQEEPGFYVVPRSTTAEKVQAQLFTSPNPAVIAKFKSLNPNLDHVKAGAMIVLSDPNNQQCTREEALLMEAASTVNKALEPLSPEEADFMARHYDEIATFLTYGSLGASTGLAMFAKNLDDVKIILRDIEALHTRTFQTEGRLSSPAFFNERKRLLARLNVQLTALTKKGIGFPDHPDLKTALGIATPNLVHRWRKAGAPDQIPGYATHIEGVTKAAQYVKYGGWIGTAVGGGASVIKVQGVCAEGNAEACEKVKFTEAGSFVGGIAGGAAAGLILGGSTAVTICAALGAPTAGLGALACSLVVVGLGSFAAGDGGGELGKAIGERIYEVAK</sequence>
<accession>A0A1J0EMM3</accession>
<evidence type="ECO:0000313" key="1">
    <source>
        <dbReference type="EMBL" id="APC17163.1"/>
    </source>
</evidence>
<dbReference type="GeneID" id="46909761"/>
<name>A0A1J0EMM3_9PSED</name>
<dbReference type="RefSeq" id="WP_071553027.1">
    <property type="nucleotide sequence ID" value="NZ_CP017886.1"/>
</dbReference>
<dbReference type="EMBL" id="CP017886">
    <property type="protein sequence ID" value="APC17163.1"/>
    <property type="molecule type" value="Genomic_DNA"/>
</dbReference>
<dbReference type="AlphaFoldDB" id="A0A1J0EMM3"/>
<protein>
    <submittedName>
        <fullName evidence="1">Uncharacterized protein</fullName>
    </submittedName>
</protein>
<dbReference type="Proteomes" id="UP000182567">
    <property type="component" value="Chromosome"/>
</dbReference>
<proteinExistence type="predicted"/>